<evidence type="ECO:0000313" key="2">
    <source>
        <dbReference type="Proteomes" id="UP001164539"/>
    </source>
</evidence>
<organism evidence="1 2">
    <name type="scientific">Melia azedarach</name>
    <name type="common">Chinaberry tree</name>
    <dbReference type="NCBI Taxonomy" id="155640"/>
    <lineage>
        <taxon>Eukaryota</taxon>
        <taxon>Viridiplantae</taxon>
        <taxon>Streptophyta</taxon>
        <taxon>Embryophyta</taxon>
        <taxon>Tracheophyta</taxon>
        <taxon>Spermatophyta</taxon>
        <taxon>Magnoliopsida</taxon>
        <taxon>eudicotyledons</taxon>
        <taxon>Gunneridae</taxon>
        <taxon>Pentapetalae</taxon>
        <taxon>rosids</taxon>
        <taxon>malvids</taxon>
        <taxon>Sapindales</taxon>
        <taxon>Meliaceae</taxon>
        <taxon>Melia</taxon>
    </lineage>
</organism>
<gene>
    <name evidence="1" type="ORF">OWV82_021525</name>
</gene>
<accession>A0ACC1WZY7</accession>
<evidence type="ECO:0000313" key="1">
    <source>
        <dbReference type="EMBL" id="KAJ4704643.1"/>
    </source>
</evidence>
<dbReference type="Proteomes" id="UP001164539">
    <property type="component" value="Chromosome 12"/>
</dbReference>
<protein>
    <submittedName>
        <fullName evidence="1">Hsp70 nucleotide exchange factor fes1-like</fullName>
    </submittedName>
</protein>
<reference evidence="1 2" key="1">
    <citation type="journal article" date="2023" name="Science">
        <title>Complex scaffold remodeling in plant triterpene biosynthesis.</title>
        <authorList>
            <person name="De La Pena R."/>
            <person name="Hodgson H."/>
            <person name="Liu J.C."/>
            <person name="Stephenson M.J."/>
            <person name="Martin A.C."/>
            <person name="Owen C."/>
            <person name="Harkess A."/>
            <person name="Leebens-Mack J."/>
            <person name="Jimenez L.E."/>
            <person name="Osbourn A."/>
            <person name="Sattely E.S."/>
        </authorList>
    </citation>
    <scope>NUCLEOTIDE SEQUENCE [LARGE SCALE GENOMIC DNA]</scope>
    <source>
        <strain evidence="2">cv. JPN11</strain>
        <tissue evidence="1">Leaf</tissue>
    </source>
</reference>
<dbReference type="EMBL" id="CM051405">
    <property type="protein sequence ID" value="KAJ4704643.1"/>
    <property type="molecule type" value="Genomic_DNA"/>
</dbReference>
<proteinExistence type="predicted"/>
<comment type="caution">
    <text evidence="1">The sequence shown here is derived from an EMBL/GenBank/DDBJ whole genome shotgun (WGS) entry which is preliminary data.</text>
</comment>
<sequence length="394" mass="43328">MAKDGPNWDGLLKWSIANSDGTRPTRNLSEEDRRWFMEAMQAQTVDVIKRMKEITLVMQTPEQVLESQGVTPQDIEDMLDELQEHVESIDMANDLHSIGGLVPLLGYLKNSHANIRAKAAEVVTTIVQNNPRSQQLVMEANGLEPLLSNFASDPDVIVRTKALGAISSLIRHNKPGITAFRLANGYAALRDALGSESVRFQRKALNLIQYLLHENSSDCNVVEELGFPRIMMHLASSEDADVREAALRCLLELARDKADGSAGKLGDEEEKLKQLLEERIEGINMMSPEDFGAAREERQLVDSLWNTCYNEPSSLREKGLLVLPGEDAPPPDVASKHFEPPLRAWAANPNTKSSTEKKETPPLLLGAGPSSEATTNQGTSSGEADANQRTNTPS</sequence>
<name>A0ACC1WZY7_MELAZ</name>
<keyword evidence="2" id="KW-1185">Reference proteome</keyword>